<dbReference type="Gene3D" id="3.40.1400.10">
    <property type="entry name" value="Sugar-phosphate isomerase, RpiB/LacA/LacB"/>
    <property type="match status" value="1"/>
</dbReference>
<dbReference type="Pfam" id="PF02502">
    <property type="entry name" value="LacAB_rpiB"/>
    <property type="match status" value="1"/>
</dbReference>
<dbReference type="NCBIfam" id="NF004051">
    <property type="entry name" value="PRK05571.1"/>
    <property type="match status" value="1"/>
</dbReference>
<proteinExistence type="inferred from homology"/>
<dbReference type="Proteomes" id="UP000664357">
    <property type="component" value="Unassembled WGS sequence"/>
</dbReference>
<dbReference type="GO" id="GO:0016853">
    <property type="term" value="F:isomerase activity"/>
    <property type="evidence" value="ECO:0007669"/>
    <property type="project" value="UniProtKB-KW"/>
</dbReference>
<reference evidence="4 5" key="2">
    <citation type="submission" date="2024-02" db="EMBL/GenBank/DDBJ databases">
        <title>The Genome Sequence of Enterococcus sp. DIV0159.</title>
        <authorList>
            <person name="Earl A."/>
            <person name="Manson A."/>
            <person name="Gilmore M."/>
            <person name="Sanders J."/>
            <person name="Shea T."/>
            <person name="Howe W."/>
            <person name="Livny J."/>
            <person name="Cuomo C."/>
            <person name="Neafsey D."/>
            <person name="Birren B."/>
        </authorList>
    </citation>
    <scope>NUCLEOTIDE SEQUENCE [LARGE SCALE GENOMIC DNA]</scope>
    <source>
        <strain evidence="4 5">665A</strain>
    </source>
</reference>
<gene>
    <name evidence="4" type="ORF">JZO67_003492</name>
</gene>
<dbReference type="InterPro" id="IPR036569">
    <property type="entry name" value="RpiB_LacA_LacB_sf"/>
</dbReference>
<evidence type="ECO:0000256" key="3">
    <source>
        <dbReference type="ARBA" id="ARBA00023235"/>
    </source>
</evidence>
<keyword evidence="3 4" id="KW-0413">Isomerase</keyword>
<accession>A0ABV0ES87</accession>
<dbReference type="NCBIfam" id="TIGR01120">
    <property type="entry name" value="rpiB"/>
    <property type="match status" value="1"/>
</dbReference>
<dbReference type="NCBIfam" id="TIGR00689">
    <property type="entry name" value="rpiB_lacA_lacB"/>
    <property type="match status" value="1"/>
</dbReference>
<dbReference type="RefSeq" id="WP_207702930.1">
    <property type="nucleotide sequence ID" value="NZ_JAFREL020000003.1"/>
</dbReference>
<dbReference type="InterPro" id="IPR004785">
    <property type="entry name" value="RpiB"/>
</dbReference>
<dbReference type="PANTHER" id="PTHR43732:SF1">
    <property type="entry name" value="RIBOSE 5-PHOSPHATE ISOMERASE"/>
    <property type="match status" value="1"/>
</dbReference>
<comment type="similarity">
    <text evidence="1">Belongs to the LacAB/RpiB family.</text>
</comment>
<dbReference type="EMBL" id="JAFREL020000003">
    <property type="protein sequence ID" value="MEO1771511.1"/>
    <property type="molecule type" value="Genomic_DNA"/>
</dbReference>
<reference evidence="4 5" key="1">
    <citation type="submission" date="2021-03" db="EMBL/GenBank/DDBJ databases">
        <authorList>
            <person name="Gilmore M.S."/>
            <person name="Schwartzman J."/>
            <person name="Van Tyne D."/>
            <person name="Martin M."/>
            <person name="Earl A.M."/>
            <person name="Manson A.L."/>
            <person name="Straub T."/>
            <person name="Salamzade R."/>
            <person name="Saavedra J."/>
            <person name="Lebreton F."/>
            <person name="Prichula J."/>
            <person name="Schaufler K."/>
            <person name="Gaca A."/>
            <person name="Sgardioli B."/>
            <person name="Wagenaar J."/>
            <person name="Strong T."/>
        </authorList>
    </citation>
    <scope>NUCLEOTIDE SEQUENCE [LARGE SCALE GENOMIC DNA]</scope>
    <source>
        <strain evidence="4 5">665A</strain>
    </source>
</reference>
<dbReference type="PIRSF" id="PIRSF005384">
    <property type="entry name" value="RpiB_LacA_B"/>
    <property type="match status" value="1"/>
</dbReference>
<keyword evidence="2" id="KW-0423">Lactose metabolism</keyword>
<dbReference type="PANTHER" id="PTHR43732">
    <property type="entry name" value="RIBOSE 5-PHOSPHATE ISOMERASE-RELATED"/>
    <property type="match status" value="1"/>
</dbReference>
<organism evidence="4 5">
    <name type="scientific">Candidatus Enterococcus ferrettii</name>
    <dbReference type="NCBI Taxonomy" id="2815324"/>
    <lineage>
        <taxon>Bacteria</taxon>
        <taxon>Bacillati</taxon>
        <taxon>Bacillota</taxon>
        <taxon>Bacilli</taxon>
        <taxon>Lactobacillales</taxon>
        <taxon>Enterococcaceae</taxon>
        <taxon>Enterococcus</taxon>
    </lineage>
</organism>
<comment type="caution">
    <text evidence="4">The sequence shown here is derived from an EMBL/GenBank/DDBJ whole genome shotgun (WGS) entry which is preliminary data.</text>
</comment>
<dbReference type="InterPro" id="IPR051812">
    <property type="entry name" value="SPI_LacAB/RpiB"/>
</dbReference>
<evidence type="ECO:0000256" key="1">
    <source>
        <dbReference type="ARBA" id="ARBA00008754"/>
    </source>
</evidence>
<name>A0ABV0ES87_9ENTE</name>
<evidence type="ECO:0000313" key="5">
    <source>
        <dbReference type="Proteomes" id="UP000664357"/>
    </source>
</evidence>
<evidence type="ECO:0000313" key="4">
    <source>
        <dbReference type="EMBL" id="MEO1771511.1"/>
    </source>
</evidence>
<evidence type="ECO:0000256" key="2">
    <source>
        <dbReference type="ARBA" id="ARBA00022736"/>
    </source>
</evidence>
<sequence>MKIGLGSDHNAFEMKNQLKAHIESKGIEVVDYGCYSTEEVDYPNVAFNVANGVVGKEIERGILFCGTGIGMAMAANKIPGVRAAQVHDTYSAERAQLSNNAQIITLGSKVVGIEVAKKIVDEYLSVHFEGGNSARKIDQIMEKEAEVSNH</sequence>
<dbReference type="SUPFAM" id="SSF89623">
    <property type="entry name" value="Ribose/Galactose isomerase RpiB/AlsB"/>
    <property type="match status" value="1"/>
</dbReference>
<dbReference type="InterPro" id="IPR003500">
    <property type="entry name" value="RpiB_LacA_LacB"/>
</dbReference>
<keyword evidence="5" id="KW-1185">Reference proteome</keyword>
<protein>
    <submittedName>
        <fullName evidence="4">Ribose 5-phosphate isomerase B</fullName>
    </submittedName>
</protein>